<accession>A0ABX7QVG2</accession>
<feature type="transmembrane region" description="Helical" evidence="1">
    <location>
        <begin position="25"/>
        <end position="45"/>
    </location>
</feature>
<protein>
    <submittedName>
        <fullName evidence="3">VanZ family protein</fullName>
    </submittedName>
</protein>
<evidence type="ECO:0000313" key="4">
    <source>
        <dbReference type="Proteomes" id="UP000662770"/>
    </source>
</evidence>
<keyword evidence="1" id="KW-1133">Transmembrane helix</keyword>
<gene>
    <name evidence="3" type="ORF">JYB87_05140</name>
</gene>
<keyword evidence="1" id="KW-0472">Membrane</keyword>
<dbReference type="Proteomes" id="UP000662770">
    <property type="component" value="Chromosome"/>
</dbReference>
<proteinExistence type="predicted"/>
<dbReference type="NCBIfam" id="NF037970">
    <property type="entry name" value="vanZ_1"/>
    <property type="match status" value="1"/>
</dbReference>
<keyword evidence="4" id="KW-1185">Reference proteome</keyword>
<feature type="domain" description="VanZ-like" evidence="2">
    <location>
        <begin position="4"/>
        <end position="72"/>
    </location>
</feature>
<evidence type="ECO:0000259" key="2">
    <source>
        <dbReference type="Pfam" id="PF04892"/>
    </source>
</evidence>
<keyword evidence="1" id="KW-0812">Transmembrane</keyword>
<sequence length="85" mass="10006">MDKVGHIGSFFGLSLLAYLSFKPRWYLVFFATACYGALIEVVQSYLPYRSADYHDFIADMCGVVLFYLLLWLSRLCYKQWTRLSR</sequence>
<evidence type="ECO:0000313" key="3">
    <source>
        <dbReference type="EMBL" id="QSX35409.1"/>
    </source>
</evidence>
<dbReference type="EMBL" id="CP071503">
    <property type="protein sequence ID" value="QSX35409.1"/>
    <property type="molecule type" value="Genomic_DNA"/>
</dbReference>
<dbReference type="PANTHER" id="PTHR28008:SF1">
    <property type="entry name" value="DOMAIN PROTEIN, PUTATIVE (AFU_ORTHOLOGUE AFUA_3G10980)-RELATED"/>
    <property type="match status" value="1"/>
</dbReference>
<dbReference type="Pfam" id="PF04892">
    <property type="entry name" value="VanZ"/>
    <property type="match status" value="1"/>
</dbReference>
<dbReference type="PANTHER" id="PTHR28008">
    <property type="entry name" value="DOMAIN PROTEIN, PUTATIVE (AFU_ORTHOLOGUE AFUA_3G10980)-RELATED"/>
    <property type="match status" value="1"/>
</dbReference>
<evidence type="ECO:0000256" key="1">
    <source>
        <dbReference type="SAM" id="Phobius"/>
    </source>
</evidence>
<feature type="transmembrane region" description="Helical" evidence="1">
    <location>
        <begin position="57"/>
        <end position="77"/>
    </location>
</feature>
<name>A0ABX7QVG2_9GAMM</name>
<reference evidence="3 4" key="1">
    <citation type="submission" date="2021-03" db="EMBL/GenBank/DDBJ databases">
        <title>Novel species identification of genus Shewanella.</title>
        <authorList>
            <person name="Liu G."/>
            <person name="Zhang Q."/>
        </authorList>
    </citation>
    <scope>NUCLEOTIDE SEQUENCE [LARGE SCALE GENOMIC DNA]</scope>
    <source>
        <strain evidence="3 4">FJAT-51800</strain>
    </source>
</reference>
<organism evidence="3 4">
    <name type="scientific">Shewanella avicenniae</name>
    <dbReference type="NCBI Taxonomy" id="2814294"/>
    <lineage>
        <taxon>Bacteria</taxon>
        <taxon>Pseudomonadati</taxon>
        <taxon>Pseudomonadota</taxon>
        <taxon>Gammaproteobacteria</taxon>
        <taxon>Alteromonadales</taxon>
        <taxon>Shewanellaceae</taxon>
        <taxon>Shewanella</taxon>
    </lineage>
</organism>
<dbReference type="InterPro" id="IPR006976">
    <property type="entry name" value="VanZ-like"/>
</dbReference>